<dbReference type="EMBL" id="BAAADB010000003">
    <property type="protein sequence ID" value="GAA0499348.1"/>
    <property type="molecule type" value="Genomic_DNA"/>
</dbReference>
<dbReference type="RefSeq" id="WP_343755319.1">
    <property type="nucleotide sequence ID" value="NZ_BAAADB010000003.1"/>
</dbReference>
<dbReference type="Proteomes" id="UP001500191">
    <property type="component" value="Unassembled WGS sequence"/>
</dbReference>
<feature type="region of interest" description="Disordered" evidence="2">
    <location>
        <begin position="1"/>
        <end position="24"/>
    </location>
</feature>
<name>A0ABN1BJL6_9DEIO</name>
<protein>
    <submittedName>
        <fullName evidence="3">Uncharacterized protein</fullName>
    </submittedName>
</protein>
<sequence length="107" mass="11807">MKDAATHTPTPVPGTPAPQAAPAVLTHRERDLNRLTREIDTLRGDLRALADTPHLDELLKLIPRPGWTTPAEFELVSAGVRQLNAHVHLLRDAQERLLRGARLVGHP</sequence>
<organism evidence="3 4">
    <name type="scientific">Deinococcus depolymerans</name>
    <dbReference type="NCBI Taxonomy" id="392408"/>
    <lineage>
        <taxon>Bacteria</taxon>
        <taxon>Thermotogati</taxon>
        <taxon>Deinococcota</taxon>
        <taxon>Deinococci</taxon>
        <taxon>Deinococcales</taxon>
        <taxon>Deinococcaceae</taxon>
        <taxon>Deinococcus</taxon>
    </lineage>
</organism>
<reference evidence="3 4" key="1">
    <citation type="journal article" date="2019" name="Int. J. Syst. Evol. Microbiol.">
        <title>The Global Catalogue of Microorganisms (GCM) 10K type strain sequencing project: providing services to taxonomists for standard genome sequencing and annotation.</title>
        <authorList>
            <consortium name="The Broad Institute Genomics Platform"/>
            <consortium name="The Broad Institute Genome Sequencing Center for Infectious Disease"/>
            <person name="Wu L."/>
            <person name="Ma J."/>
        </authorList>
    </citation>
    <scope>NUCLEOTIDE SEQUENCE [LARGE SCALE GENOMIC DNA]</scope>
    <source>
        <strain evidence="3 4">JCM 14368</strain>
    </source>
</reference>
<accession>A0ABN1BJL6</accession>
<comment type="caution">
    <text evidence="3">The sequence shown here is derived from an EMBL/GenBank/DDBJ whole genome shotgun (WGS) entry which is preliminary data.</text>
</comment>
<evidence type="ECO:0000256" key="2">
    <source>
        <dbReference type="SAM" id="MobiDB-lite"/>
    </source>
</evidence>
<keyword evidence="1" id="KW-0175">Coiled coil</keyword>
<evidence type="ECO:0000256" key="1">
    <source>
        <dbReference type="SAM" id="Coils"/>
    </source>
</evidence>
<proteinExistence type="predicted"/>
<gene>
    <name evidence="3" type="ORF">GCM10008937_03220</name>
</gene>
<keyword evidence="4" id="KW-1185">Reference proteome</keyword>
<evidence type="ECO:0000313" key="3">
    <source>
        <dbReference type="EMBL" id="GAA0499348.1"/>
    </source>
</evidence>
<evidence type="ECO:0000313" key="4">
    <source>
        <dbReference type="Proteomes" id="UP001500191"/>
    </source>
</evidence>
<feature type="coiled-coil region" evidence="1">
    <location>
        <begin position="25"/>
        <end position="52"/>
    </location>
</feature>